<gene>
    <name evidence="1" type="ORF">AVEN_149548_1</name>
</gene>
<dbReference type="AlphaFoldDB" id="A0A4Y2JVX7"/>
<comment type="caution">
    <text evidence="1">The sequence shown here is derived from an EMBL/GenBank/DDBJ whole genome shotgun (WGS) entry which is preliminary data.</text>
</comment>
<evidence type="ECO:0000313" key="2">
    <source>
        <dbReference type="Proteomes" id="UP000499080"/>
    </source>
</evidence>
<keyword evidence="2" id="KW-1185">Reference proteome</keyword>
<proteinExistence type="predicted"/>
<organism evidence="1 2">
    <name type="scientific">Araneus ventricosus</name>
    <name type="common">Orbweaver spider</name>
    <name type="synonym">Epeira ventricosa</name>
    <dbReference type="NCBI Taxonomy" id="182803"/>
    <lineage>
        <taxon>Eukaryota</taxon>
        <taxon>Metazoa</taxon>
        <taxon>Ecdysozoa</taxon>
        <taxon>Arthropoda</taxon>
        <taxon>Chelicerata</taxon>
        <taxon>Arachnida</taxon>
        <taxon>Araneae</taxon>
        <taxon>Araneomorphae</taxon>
        <taxon>Entelegynae</taxon>
        <taxon>Araneoidea</taxon>
        <taxon>Araneidae</taxon>
        <taxon>Araneus</taxon>
    </lineage>
</organism>
<evidence type="ECO:0000313" key="1">
    <source>
        <dbReference type="EMBL" id="GBM94144.1"/>
    </source>
</evidence>
<dbReference type="EMBL" id="BGPR01003941">
    <property type="protein sequence ID" value="GBM94144.1"/>
    <property type="molecule type" value="Genomic_DNA"/>
</dbReference>
<protein>
    <submittedName>
        <fullName evidence="1">Uncharacterized protein</fullName>
    </submittedName>
</protein>
<dbReference type="Proteomes" id="UP000499080">
    <property type="component" value="Unassembled WGS sequence"/>
</dbReference>
<sequence length="164" mass="18350">MYRKHEKELIGILADHFSTESPNLLWHLSENRTNLFNQKGNNHWAIVKLSDANALPCGVMVSSSCTTIPILLAKLRIDAKVQVASLEPPPYIPDLVTNLGSKHLSRIRLSSESDMKTVVENWLNGQDVIFAKPGEASWSCVQINASIDLVMMRKSDRQVCLLII</sequence>
<accession>A0A4Y2JVX7</accession>
<reference evidence="1 2" key="1">
    <citation type="journal article" date="2019" name="Sci. Rep.">
        <title>Orb-weaving spider Araneus ventricosus genome elucidates the spidroin gene catalogue.</title>
        <authorList>
            <person name="Kono N."/>
            <person name="Nakamura H."/>
            <person name="Ohtoshi R."/>
            <person name="Moran D.A.P."/>
            <person name="Shinohara A."/>
            <person name="Yoshida Y."/>
            <person name="Fujiwara M."/>
            <person name="Mori M."/>
            <person name="Tomita M."/>
            <person name="Arakawa K."/>
        </authorList>
    </citation>
    <scope>NUCLEOTIDE SEQUENCE [LARGE SCALE GENOMIC DNA]</scope>
</reference>
<name>A0A4Y2JVX7_ARAVE</name>